<evidence type="ECO:0000313" key="1">
    <source>
        <dbReference type="EMBL" id="SSA35542.1"/>
    </source>
</evidence>
<gene>
    <name evidence="1" type="ORF">SAMN04489750_2905</name>
</gene>
<keyword evidence="2" id="KW-1185">Reference proteome</keyword>
<dbReference type="EMBL" id="UESZ01000001">
    <property type="protein sequence ID" value="SSA35542.1"/>
    <property type="molecule type" value="Genomic_DNA"/>
</dbReference>
<dbReference type="Proteomes" id="UP000250028">
    <property type="component" value="Unassembled WGS sequence"/>
</dbReference>
<evidence type="ECO:0000313" key="2">
    <source>
        <dbReference type="Proteomes" id="UP000250028"/>
    </source>
</evidence>
<protein>
    <submittedName>
        <fullName evidence="1">Uncharacterized protein</fullName>
    </submittedName>
</protein>
<accession>A0A2Y9BUD9</accession>
<sequence length="947" mass="96594">MRTRLENHWVAMLVLAAMAIVGSLVTPTASASSPPKATAAPALSTAFVPITPTRIVDSRSGVGVRRGVVPAGGAVTFQVTGRGGIEAGATNVVLNLTVVSPAASGWGTAYRAGVARPGTSNLNFMAGRTTARQVMVAPSASGQVTVFLSAAAQLIVDTQAYTPVDGTGYRSATPTRLLDTRSGAPYAANSTRSVRVLGRGGVPTSGVRAVVLSVIGTRSTGNGWLTAYPHGVARPGVSNLNTATGLTASTQALVAPGSNGAIDLYSAGRTDVVVDLVGYVAAGSNFVPVTPARVMDQRTGTGSTYGSNFTVRAPAGAVAAFVNLTAVGTASGAFTLQPGGTPVSGGTSTPSVSHVNFSAGRVSSNPVLIGLGVGSDAALDGYSTSGAKAIVDVFGYLVSPVSAALTAGASTTIPASYPYGMSCPTDGSCALLDYFGRVHFSQPDGSWRATTVPSQSLRAIACSSADHCVVTDETHEYVWDGSTWTTAPGSAAVVAPVLACASDQQCVLVGNKQGFTSSDGLTWTAVPALANLDQPTISCSSSTACLVADRAGIQVQWDGSSWVRSAAKAPANVDSLSCAGSTCVAVTTVGGLWSRAADGMWKQSGSYTSDAPVGVHCLSNGRCLAVGGSLDKVYDGSSWSDINTSGERATTLDCTAQECTVGWASGRFSRWDGTALAAAFQPVQWWLGARTLACASQTTCFTASGSWIQKWDGSQWSGAMQNVGKIGCLSATLCFSADGQQWTPATGWTSSGQPAGSWGQMWCEPGGMCAMRTSTAVYATAGHGWIRLGDLPDVQNLVGVSCPTTSWCMLQGDYGASVVWRGSGFQPAGGAIDGNHAVVSMVTCTSSTWCVATATGGSAVVWNGREWHQSKLPSVGISPLNLPYVHCDSATSCIVGDPNGAVSVWNGRFWSQPIAADVTGFDCVGAWCMGMSGVRSTTLTPFTYAAG</sequence>
<reference evidence="2" key="1">
    <citation type="submission" date="2016-10" db="EMBL/GenBank/DDBJ databases">
        <authorList>
            <person name="Varghese N."/>
            <person name="Submissions S."/>
        </authorList>
    </citation>
    <scope>NUCLEOTIDE SEQUENCE [LARGE SCALE GENOMIC DNA]</scope>
    <source>
        <strain evidence="2">DSM 22951</strain>
    </source>
</reference>
<organism evidence="1 2">
    <name type="scientific">Branchiibius hedensis</name>
    <dbReference type="NCBI Taxonomy" id="672460"/>
    <lineage>
        <taxon>Bacteria</taxon>
        <taxon>Bacillati</taxon>
        <taxon>Actinomycetota</taxon>
        <taxon>Actinomycetes</taxon>
        <taxon>Micrococcales</taxon>
        <taxon>Dermacoccaceae</taxon>
        <taxon>Branchiibius</taxon>
    </lineage>
</organism>
<name>A0A2Y9BUD9_9MICO</name>
<proteinExistence type="predicted"/>
<dbReference type="AlphaFoldDB" id="A0A2Y9BUD9"/>